<keyword evidence="2" id="KW-1185">Reference proteome</keyword>
<accession>A0A822YBJ1</accession>
<gene>
    <name evidence="1" type="ORF">HUJ06_031418</name>
</gene>
<evidence type="ECO:0000313" key="1">
    <source>
        <dbReference type="EMBL" id="DAD29950.1"/>
    </source>
</evidence>
<dbReference type="AlphaFoldDB" id="A0A822YBJ1"/>
<name>A0A822YBJ1_NELNU</name>
<comment type="caution">
    <text evidence="1">The sequence shown here is derived from an EMBL/GenBank/DDBJ whole genome shotgun (WGS) entry which is preliminary data.</text>
</comment>
<dbReference type="Proteomes" id="UP000607653">
    <property type="component" value="Unassembled WGS sequence"/>
</dbReference>
<evidence type="ECO:0000313" key="2">
    <source>
        <dbReference type="Proteomes" id="UP000607653"/>
    </source>
</evidence>
<sequence>MDCTLKSQINKKTQVRVALFHEAVQGGQPTIRVVEMVRCCRKYRKEEKRTKNQGGFY</sequence>
<protein>
    <submittedName>
        <fullName evidence="1">Uncharacterized protein</fullName>
    </submittedName>
</protein>
<proteinExistence type="predicted"/>
<organism evidence="1 2">
    <name type="scientific">Nelumbo nucifera</name>
    <name type="common">Sacred lotus</name>
    <dbReference type="NCBI Taxonomy" id="4432"/>
    <lineage>
        <taxon>Eukaryota</taxon>
        <taxon>Viridiplantae</taxon>
        <taxon>Streptophyta</taxon>
        <taxon>Embryophyta</taxon>
        <taxon>Tracheophyta</taxon>
        <taxon>Spermatophyta</taxon>
        <taxon>Magnoliopsida</taxon>
        <taxon>Proteales</taxon>
        <taxon>Nelumbonaceae</taxon>
        <taxon>Nelumbo</taxon>
    </lineage>
</organism>
<reference evidence="1 2" key="1">
    <citation type="journal article" date="2020" name="Mol. Biol. Evol.">
        <title>Distinct Expression and Methylation Patterns for Genes with Different Fates following a Single Whole-Genome Duplication in Flowering Plants.</title>
        <authorList>
            <person name="Shi T."/>
            <person name="Rahmani R.S."/>
            <person name="Gugger P.F."/>
            <person name="Wang M."/>
            <person name="Li H."/>
            <person name="Zhang Y."/>
            <person name="Li Z."/>
            <person name="Wang Q."/>
            <person name="Van de Peer Y."/>
            <person name="Marchal K."/>
            <person name="Chen J."/>
        </authorList>
    </citation>
    <scope>NUCLEOTIDE SEQUENCE [LARGE SCALE GENOMIC DNA]</scope>
    <source>
        <tissue evidence="1">Leaf</tissue>
    </source>
</reference>
<dbReference type="EMBL" id="DUZY01000002">
    <property type="protein sequence ID" value="DAD29950.1"/>
    <property type="molecule type" value="Genomic_DNA"/>
</dbReference>